<evidence type="ECO:0000313" key="3">
    <source>
        <dbReference type="Proteomes" id="UP001232148"/>
    </source>
</evidence>
<proteinExistence type="predicted"/>
<comment type="caution">
    <text evidence="2">The sequence shown here is derived from an EMBL/GenBank/DDBJ whole genome shotgun (WGS) entry which is preliminary data.</text>
</comment>
<organism evidence="2 3">
    <name type="scientific">Colletotrichum zoysiae</name>
    <dbReference type="NCBI Taxonomy" id="1216348"/>
    <lineage>
        <taxon>Eukaryota</taxon>
        <taxon>Fungi</taxon>
        <taxon>Dikarya</taxon>
        <taxon>Ascomycota</taxon>
        <taxon>Pezizomycotina</taxon>
        <taxon>Sordariomycetes</taxon>
        <taxon>Hypocreomycetidae</taxon>
        <taxon>Glomerellales</taxon>
        <taxon>Glomerellaceae</taxon>
        <taxon>Colletotrichum</taxon>
        <taxon>Colletotrichum graminicola species complex</taxon>
    </lineage>
</organism>
<dbReference type="EMBL" id="MU843021">
    <property type="protein sequence ID" value="KAK2022901.1"/>
    <property type="molecule type" value="Genomic_DNA"/>
</dbReference>
<evidence type="ECO:0000256" key="1">
    <source>
        <dbReference type="SAM" id="Phobius"/>
    </source>
</evidence>
<dbReference type="Proteomes" id="UP001232148">
    <property type="component" value="Unassembled WGS sequence"/>
</dbReference>
<feature type="transmembrane region" description="Helical" evidence="1">
    <location>
        <begin position="22"/>
        <end position="39"/>
    </location>
</feature>
<keyword evidence="3" id="KW-1185">Reference proteome</keyword>
<feature type="transmembrane region" description="Helical" evidence="1">
    <location>
        <begin position="59"/>
        <end position="80"/>
    </location>
</feature>
<keyword evidence="1" id="KW-1133">Transmembrane helix</keyword>
<evidence type="ECO:0000313" key="2">
    <source>
        <dbReference type="EMBL" id="KAK2022901.1"/>
    </source>
</evidence>
<reference evidence="2" key="1">
    <citation type="submission" date="2021-06" db="EMBL/GenBank/DDBJ databases">
        <title>Comparative genomics, transcriptomics and evolutionary studies reveal genomic signatures of adaptation to plant cell wall in hemibiotrophic fungi.</title>
        <authorList>
            <consortium name="DOE Joint Genome Institute"/>
            <person name="Baroncelli R."/>
            <person name="Diaz J.F."/>
            <person name="Benocci T."/>
            <person name="Peng M."/>
            <person name="Battaglia E."/>
            <person name="Haridas S."/>
            <person name="Andreopoulos W."/>
            <person name="Labutti K."/>
            <person name="Pangilinan J."/>
            <person name="Floch G.L."/>
            <person name="Makela M.R."/>
            <person name="Henrissat B."/>
            <person name="Grigoriev I.V."/>
            <person name="Crouch J.A."/>
            <person name="De Vries R.P."/>
            <person name="Sukno S.A."/>
            <person name="Thon M.R."/>
        </authorList>
    </citation>
    <scope>NUCLEOTIDE SEQUENCE</scope>
    <source>
        <strain evidence="2">MAFF235873</strain>
    </source>
</reference>
<gene>
    <name evidence="2" type="ORF">LX32DRAFT_174181</name>
</gene>
<accession>A0AAD9LUS9</accession>
<protein>
    <submittedName>
        <fullName evidence="2">Uncharacterized protein</fullName>
    </submittedName>
</protein>
<sequence length="133" mass="13672">MGDQEAAPPSPVSRITVFAPDFGLSIAAFSVAACGLLLGHDHGHGLVGLGHVAAVDRQYHHLVVACALVIVGSGIPYAAVRELFITMRLMKLLLAVDIPPCIVSLGLPPPIEVLTASVKTPRAPIGASPLDVG</sequence>
<name>A0AAD9LUS9_9PEZI</name>
<dbReference type="AlphaFoldDB" id="A0AAD9LUS9"/>
<keyword evidence="1" id="KW-0472">Membrane</keyword>
<keyword evidence="1" id="KW-0812">Transmembrane</keyword>